<feature type="compositionally biased region" description="Polar residues" evidence="1">
    <location>
        <begin position="215"/>
        <end position="224"/>
    </location>
</feature>
<evidence type="ECO:0000256" key="1">
    <source>
        <dbReference type="SAM" id="MobiDB-lite"/>
    </source>
</evidence>
<comment type="caution">
    <text evidence="3">The sequence shown here is derived from an EMBL/GenBank/DDBJ whole genome shotgun (WGS) entry which is preliminary data.</text>
</comment>
<feature type="compositionally biased region" description="Basic and acidic residues" evidence="1">
    <location>
        <begin position="244"/>
        <end position="253"/>
    </location>
</feature>
<dbReference type="PROSITE" id="PS50994">
    <property type="entry name" value="INTEGRASE"/>
    <property type="match status" value="1"/>
</dbReference>
<dbReference type="InterPro" id="IPR057670">
    <property type="entry name" value="SH3_retrovirus"/>
</dbReference>
<dbReference type="AlphaFoldDB" id="A0AA38KVS4"/>
<dbReference type="Gene3D" id="3.30.420.10">
    <property type="entry name" value="Ribonuclease H-like superfamily/Ribonuclease H"/>
    <property type="match status" value="1"/>
</dbReference>
<gene>
    <name evidence="3" type="ORF">KI387_044223</name>
</gene>
<dbReference type="InterPro" id="IPR036397">
    <property type="entry name" value="RNaseH_sf"/>
</dbReference>
<accession>A0AA38KVS4</accession>
<keyword evidence="4" id="KW-1185">Reference proteome</keyword>
<evidence type="ECO:0000313" key="4">
    <source>
        <dbReference type="Proteomes" id="UP000824469"/>
    </source>
</evidence>
<dbReference type="EMBL" id="JAHRHJ020000007">
    <property type="protein sequence ID" value="KAH9310278.1"/>
    <property type="molecule type" value="Genomic_DNA"/>
</dbReference>
<sequence length="521" mass="59423">MVEKQSGYFIKVLISDREGEYVSSEFLNFCKFHGIKKQFTTRYTPQQNGVAERKNRTIMEMARSMLKAKHLPNEYWAETVACVVYILNRCPTKIVKDKVPQKAWSGKKRSVSHLRIFGCVAYAHIPNERRKKLDDKGERCIFVGYSEQSKAYKLYNPITKNSIIRRDVQFIEEQACDGSVDKLTNITTGIPLHQNDFDEKITQNTHLAPQGIGAVTSSSNNTPVSRSITRGISSRSSSPPANLHPHEASRHEGNYSNSKSHNNDITDPALATQRSHFKDTPGKTRSLREIYEQTQGDENVDLYSDFALFYHDDPIYFEDAFENEKWVKAMNEEIDSIKNNRTWELVSLPEGKSVIGVKWVYKKKFNVDGNFEKHKARFRMMNCNPVSTSVSTRLKLSKDDKGCDIDLTMYKKLVGSLMYLTATRPDIMYGVSLISRFMESPKDSHWQAGKRILRYVSGTKAFGILYTASYIFKLVGYTDSDCAGSIDDRKSASSYVFHFGSGVQFHGLLRNNLLSLSLQQK</sequence>
<evidence type="ECO:0000313" key="3">
    <source>
        <dbReference type="EMBL" id="KAH9310278.1"/>
    </source>
</evidence>
<dbReference type="Proteomes" id="UP000824469">
    <property type="component" value="Unassembled WGS sequence"/>
</dbReference>
<dbReference type="OMA" id="WMSENTI"/>
<name>A0AA38KVS4_TAXCH</name>
<reference evidence="3 4" key="1">
    <citation type="journal article" date="2021" name="Nat. Plants">
        <title>The Taxus genome provides insights into paclitaxel biosynthesis.</title>
        <authorList>
            <person name="Xiong X."/>
            <person name="Gou J."/>
            <person name="Liao Q."/>
            <person name="Li Y."/>
            <person name="Zhou Q."/>
            <person name="Bi G."/>
            <person name="Li C."/>
            <person name="Du R."/>
            <person name="Wang X."/>
            <person name="Sun T."/>
            <person name="Guo L."/>
            <person name="Liang H."/>
            <person name="Lu P."/>
            <person name="Wu Y."/>
            <person name="Zhang Z."/>
            <person name="Ro D.K."/>
            <person name="Shang Y."/>
            <person name="Huang S."/>
            <person name="Yan J."/>
        </authorList>
    </citation>
    <scope>NUCLEOTIDE SEQUENCE [LARGE SCALE GENOMIC DNA]</scope>
    <source>
        <strain evidence="3">Ta-2019</strain>
    </source>
</reference>
<feature type="compositionally biased region" description="Basic and acidic residues" evidence="1">
    <location>
        <begin position="276"/>
        <end position="285"/>
    </location>
</feature>
<dbReference type="InterPro" id="IPR001584">
    <property type="entry name" value="Integrase_cat-core"/>
</dbReference>
<dbReference type="Pfam" id="PF25597">
    <property type="entry name" value="SH3_retrovirus"/>
    <property type="match status" value="1"/>
</dbReference>
<feature type="region of interest" description="Disordered" evidence="1">
    <location>
        <begin position="211"/>
        <end position="285"/>
    </location>
</feature>
<dbReference type="PANTHER" id="PTHR42648">
    <property type="entry name" value="TRANSPOSASE, PUTATIVE-RELATED"/>
    <property type="match status" value="1"/>
</dbReference>
<dbReference type="GO" id="GO:0003676">
    <property type="term" value="F:nucleic acid binding"/>
    <property type="evidence" value="ECO:0007669"/>
    <property type="project" value="InterPro"/>
</dbReference>
<dbReference type="SUPFAM" id="SSF53098">
    <property type="entry name" value="Ribonuclease H-like"/>
    <property type="match status" value="1"/>
</dbReference>
<organism evidence="3 4">
    <name type="scientific">Taxus chinensis</name>
    <name type="common">Chinese yew</name>
    <name type="synonym">Taxus wallichiana var. chinensis</name>
    <dbReference type="NCBI Taxonomy" id="29808"/>
    <lineage>
        <taxon>Eukaryota</taxon>
        <taxon>Viridiplantae</taxon>
        <taxon>Streptophyta</taxon>
        <taxon>Embryophyta</taxon>
        <taxon>Tracheophyta</taxon>
        <taxon>Spermatophyta</taxon>
        <taxon>Pinopsida</taxon>
        <taxon>Pinidae</taxon>
        <taxon>Conifers II</taxon>
        <taxon>Cupressales</taxon>
        <taxon>Taxaceae</taxon>
        <taxon>Taxus</taxon>
    </lineage>
</organism>
<feature type="compositionally biased region" description="Polar residues" evidence="1">
    <location>
        <begin position="254"/>
        <end position="265"/>
    </location>
</feature>
<dbReference type="PANTHER" id="PTHR42648:SF18">
    <property type="entry name" value="RETROTRANSPOSON, UNCLASSIFIED-LIKE PROTEIN"/>
    <property type="match status" value="1"/>
</dbReference>
<feature type="domain" description="Integrase catalytic" evidence="2">
    <location>
        <begin position="1"/>
        <end position="108"/>
    </location>
</feature>
<evidence type="ECO:0000259" key="2">
    <source>
        <dbReference type="PROSITE" id="PS50994"/>
    </source>
</evidence>
<dbReference type="InterPro" id="IPR012337">
    <property type="entry name" value="RNaseH-like_sf"/>
</dbReference>
<dbReference type="InterPro" id="IPR039537">
    <property type="entry name" value="Retrotran_Ty1/copia-like"/>
</dbReference>
<proteinExistence type="predicted"/>
<protein>
    <recommendedName>
        <fullName evidence="2">Integrase catalytic domain-containing protein</fullName>
    </recommendedName>
</protein>
<feature type="compositionally biased region" description="Low complexity" evidence="1">
    <location>
        <begin position="225"/>
        <end position="238"/>
    </location>
</feature>
<dbReference type="GO" id="GO:0015074">
    <property type="term" value="P:DNA integration"/>
    <property type="evidence" value="ECO:0007669"/>
    <property type="project" value="InterPro"/>
</dbReference>